<keyword evidence="2" id="KW-0496">Mitochondrion</keyword>
<dbReference type="OrthoDB" id="3344830at2759"/>
<gene>
    <name evidence="4" type="ORF">IMSHALPRED_010657</name>
</gene>
<dbReference type="Pfam" id="PF10356">
    <property type="entry name" value="RRG7"/>
    <property type="match status" value="2"/>
</dbReference>
<dbReference type="AlphaFoldDB" id="A0A8H3I1Z4"/>
<dbReference type="GO" id="GO:0005739">
    <property type="term" value="C:mitochondrion"/>
    <property type="evidence" value="ECO:0007669"/>
    <property type="project" value="UniProtKB-SubCell"/>
</dbReference>
<dbReference type="Proteomes" id="UP000664534">
    <property type="component" value="Unassembled WGS sequence"/>
</dbReference>
<evidence type="ECO:0000256" key="3">
    <source>
        <dbReference type="SAM" id="MobiDB-lite"/>
    </source>
</evidence>
<accession>A0A8H3I1Z4</accession>
<dbReference type="PANTHER" id="PTHR28133:SF1">
    <property type="entry name" value="REQUIRED FOR RESPIRATORY GROWTH PROTEIN 7, MITOCHONDRIAL"/>
    <property type="match status" value="1"/>
</dbReference>
<feature type="region of interest" description="Disordered" evidence="3">
    <location>
        <begin position="179"/>
        <end position="204"/>
    </location>
</feature>
<keyword evidence="5" id="KW-1185">Reference proteome</keyword>
<feature type="compositionally biased region" description="Basic and acidic residues" evidence="3">
    <location>
        <begin position="179"/>
        <end position="190"/>
    </location>
</feature>
<dbReference type="EMBL" id="CAJPDT010000009">
    <property type="protein sequence ID" value="CAF9911962.1"/>
    <property type="molecule type" value="Genomic_DNA"/>
</dbReference>
<dbReference type="PANTHER" id="PTHR28133">
    <property type="entry name" value="REQUIRED FOR RESPIRATORY GROWTH PROTEIN 7, MITOCHONDRIAL"/>
    <property type="match status" value="1"/>
</dbReference>
<name>A0A8H3I1Z4_9LECA</name>
<evidence type="ECO:0000313" key="4">
    <source>
        <dbReference type="EMBL" id="CAF9911962.1"/>
    </source>
</evidence>
<evidence type="ECO:0000256" key="1">
    <source>
        <dbReference type="ARBA" id="ARBA00004173"/>
    </source>
</evidence>
<protein>
    <submittedName>
        <fullName evidence="4">Uncharacterized protein</fullName>
    </submittedName>
</protein>
<reference evidence="4" key="1">
    <citation type="submission" date="2021-03" db="EMBL/GenBank/DDBJ databases">
        <authorList>
            <person name="Tagirdzhanova G."/>
        </authorList>
    </citation>
    <scope>NUCLEOTIDE SEQUENCE</scope>
</reference>
<dbReference type="InterPro" id="IPR011856">
    <property type="entry name" value="tRNA_endonuc-like_dom_sf"/>
</dbReference>
<dbReference type="GO" id="GO:0003676">
    <property type="term" value="F:nucleic acid binding"/>
    <property type="evidence" value="ECO:0007669"/>
    <property type="project" value="InterPro"/>
</dbReference>
<comment type="caution">
    <text evidence="4">The sequence shown here is derived from an EMBL/GenBank/DDBJ whole genome shotgun (WGS) entry which is preliminary data.</text>
</comment>
<evidence type="ECO:0000313" key="5">
    <source>
        <dbReference type="Proteomes" id="UP000664534"/>
    </source>
</evidence>
<evidence type="ECO:0000256" key="2">
    <source>
        <dbReference type="ARBA" id="ARBA00023128"/>
    </source>
</evidence>
<dbReference type="InterPro" id="IPR018828">
    <property type="entry name" value="RRG7"/>
</dbReference>
<sequence length="255" mass="27538">MSVYRSTITQNLYKRPNPYRSSLTTLHLSGSLRCHRDPFTSRIHAHSTASSPVAVGTSYEHLCARTLPRLGFQALTRVGGRADKGIDLLGTWSPFGLKHTESPLINVVVQCKAVAGKPVPEMIRGLEGALAGARGEWRGEDTIGVLCAKKGVTPGVRDALRRSKRGVVWVMVEDVHGTAEEGRKGNEEVAKGTGGSQEDRGARKGRIKQVLWNDRVQELLGEGVGTGVVHTPGEDGGRMETEVLMSWNGILAVPD</sequence>
<comment type="subcellular location">
    <subcellularLocation>
        <location evidence="1">Mitochondrion</location>
    </subcellularLocation>
</comment>
<proteinExistence type="predicted"/>
<organism evidence="4 5">
    <name type="scientific">Imshaugia aleurites</name>
    <dbReference type="NCBI Taxonomy" id="172621"/>
    <lineage>
        <taxon>Eukaryota</taxon>
        <taxon>Fungi</taxon>
        <taxon>Dikarya</taxon>
        <taxon>Ascomycota</taxon>
        <taxon>Pezizomycotina</taxon>
        <taxon>Lecanoromycetes</taxon>
        <taxon>OSLEUM clade</taxon>
        <taxon>Lecanoromycetidae</taxon>
        <taxon>Lecanorales</taxon>
        <taxon>Lecanorineae</taxon>
        <taxon>Parmeliaceae</taxon>
        <taxon>Imshaugia</taxon>
    </lineage>
</organism>
<dbReference type="Gene3D" id="3.40.1350.10">
    <property type="match status" value="1"/>
</dbReference>